<accession>A0ABD2VYE4</accession>
<sequence>MGSTIPRYEKRKRESMQIEKGYGAPGLQTFSSKRHELKPRNITYTCIIRRAQRIYNDAAVHRWKIANNPRAHVDDDDDDEEKNMHLKRKRREKLQYHKELGAGLRVSVSTTSVAKNYTSYNRIKPGAYIVKSLSSSTCA</sequence>
<dbReference type="EMBL" id="JBJJXI010000153">
    <property type="protein sequence ID" value="KAL3385759.1"/>
    <property type="molecule type" value="Genomic_DNA"/>
</dbReference>
<name>A0ABD2VYE4_9HYME</name>
<reference evidence="1 2" key="1">
    <citation type="journal article" date="2024" name="bioRxiv">
        <title>A reference genome for Trichogramma kaykai: A tiny desert-dwelling parasitoid wasp with competing sex-ratio distorters.</title>
        <authorList>
            <person name="Culotta J."/>
            <person name="Lindsey A.R."/>
        </authorList>
    </citation>
    <scope>NUCLEOTIDE SEQUENCE [LARGE SCALE GENOMIC DNA]</scope>
    <source>
        <strain evidence="1 2">KSX58</strain>
    </source>
</reference>
<comment type="caution">
    <text evidence="1">The sequence shown here is derived from an EMBL/GenBank/DDBJ whole genome shotgun (WGS) entry which is preliminary data.</text>
</comment>
<keyword evidence="2" id="KW-1185">Reference proteome</keyword>
<gene>
    <name evidence="1" type="ORF">TKK_018799</name>
</gene>
<organism evidence="1 2">
    <name type="scientific">Trichogramma kaykai</name>
    <dbReference type="NCBI Taxonomy" id="54128"/>
    <lineage>
        <taxon>Eukaryota</taxon>
        <taxon>Metazoa</taxon>
        <taxon>Ecdysozoa</taxon>
        <taxon>Arthropoda</taxon>
        <taxon>Hexapoda</taxon>
        <taxon>Insecta</taxon>
        <taxon>Pterygota</taxon>
        <taxon>Neoptera</taxon>
        <taxon>Endopterygota</taxon>
        <taxon>Hymenoptera</taxon>
        <taxon>Apocrita</taxon>
        <taxon>Proctotrupomorpha</taxon>
        <taxon>Chalcidoidea</taxon>
        <taxon>Trichogrammatidae</taxon>
        <taxon>Trichogramma</taxon>
    </lineage>
</organism>
<evidence type="ECO:0000313" key="2">
    <source>
        <dbReference type="Proteomes" id="UP001627154"/>
    </source>
</evidence>
<evidence type="ECO:0000313" key="1">
    <source>
        <dbReference type="EMBL" id="KAL3385759.1"/>
    </source>
</evidence>
<dbReference type="AlphaFoldDB" id="A0ABD2VYE4"/>
<protein>
    <submittedName>
        <fullName evidence="1">Uncharacterized protein</fullName>
    </submittedName>
</protein>
<dbReference type="Proteomes" id="UP001627154">
    <property type="component" value="Unassembled WGS sequence"/>
</dbReference>
<proteinExistence type="predicted"/>